<gene>
    <name evidence="1" type="ORF">GT347_17590</name>
</gene>
<evidence type="ECO:0000313" key="2">
    <source>
        <dbReference type="Proteomes" id="UP000464787"/>
    </source>
</evidence>
<dbReference type="EMBL" id="CP047650">
    <property type="protein sequence ID" value="QHI99629.1"/>
    <property type="molecule type" value="Genomic_DNA"/>
</dbReference>
<evidence type="ECO:0000313" key="1">
    <source>
        <dbReference type="EMBL" id="QHI99629.1"/>
    </source>
</evidence>
<organism evidence="1 2">
    <name type="scientific">Xylophilus rhododendri</name>
    <dbReference type="NCBI Taxonomy" id="2697032"/>
    <lineage>
        <taxon>Bacteria</taxon>
        <taxon>Pseudomonadati</taxon>
        <taxon>Pseudomonadota</taxon>
        <taxon>Betaproteobacteria</taxon>
        <taxon>Burkholderiales</taxon>
        <taxon>Xylophilus</taxon>
    </lineage>
</organism>
<keyword evidence="2" id="KW-1185">Reference proteome</keyword>
<dbReference type="KEGG" id="xyk:GT347_17590"/>
<accession>A0A857J9A2</accession>
<dbReference type="AlphaFoldDB" id="A0A857J9A2"/>
<name>A0A857J9A2_9BURK</name>
<dbReference type="Proteomes" id="UP000464787">
    <property type="component" value="Chromosome"/>
</dbReference>
<reference evidence="1 2" key="1">
    <citation type="submission" date="2020-01" db="EMBL/GenBank/DDBJ databases">
        <title>Genome sequencing of strain KACC 21265.</title>
        <authorList>
            <person name="Heo J."/>
            <person name="Kim S.-J."/>
            <person name="Kim J.-S."/>
            <person name="Hong S.-B."/>
            <person name="Kwon S.-W."/>
        </authorList>
    </citation>
    <scope>NUCLEOTIDE SEQUENCE [LARGE SCALE GENOMIC DNA]</scope>
    <source>
        <strain evidence="1 2">KACC 21265</strain>
    </source>
</reference>
<dbReference type="RefSeq" id="WP_160553440.1">
    <property type="nucleotide sequence ID" value="NZ_CP047650.1"/>
</dbReference>
<protein>
    <submittedName>
        <fullName evidence="1">Uncharacterized protein</fullName>
    </submittedName>
</protein>
<sequence length="376" mass="42306">MSLLPSSLPYLPHHSMTAYPSRFGAALISTNSVIDADDRRHEKTLAVDPHAPGYQRFFSLLDQHPQLGALLLNRADWAHPSRDERQAEAEPGIRGHHPRLTGRWQVHAPGWQVLHDGGTLSQALARYLAALSSLQYTEAAELLGQVTDYARQELPDDSSRYIFQRFDTARKFVLDLEDAATVRRDKPGIEAARKEVLASASATIRHGNTPRDARLLLNEALERRAPTQTAPPRDTTTTLTPLQTQRLAAIKDFYDELMNPQGVLGLIITKTGFYYDGTLFFIPLDTALQVFPEGRWSGFWFFSTYSSPTGSKIYVQLPGQQTDHEIQMNGGQYRVLERFGWRPNPFHTDDPVIRQAQLSALDTALANRRNVLVVRP</sequence>
<proteinExistence type="predicted"/>